<dbReference type="Proteomes" id="UP000198426">
    <property type="component" value="Unassembled WGS sequence"/>
</dbReference>
<dbReference type="EMBL" id="FZOY01000007">
    <property type="protein sequence ID" value="SNT17731.1"/>
    <property type="molecule type" value="Genomic_DNA"/>
</dbReference>
<organism evidence="1 2">
    <name type="scientific">Tropicimonas sediminicola</name>
    <dbReference type="NCBI Taxonomy" id="1031541"/>
    <lineage>
        <taxon>Bacteria</taxon>
        <taxon>Pseudomonadati</taxon>
        <taxon>Pseudomonadota</taxon>
        <taxon>Alphaproteobacteria</taxon>
        <taxon>Rhodobacterales</taxon>
        <taxon>Roseobacteraceae</taxon>
        <taxon>Tropicimonas</taxon>
    </lineage>
</organism>
<evidence type="ECO:0000313" key="2">
    <source>
        <dbReference type="Proteomes" id="UP000198426"/>
    </source>
</evidence>
<keyword evidence="2" id="KW-1185">Reference proteome</keyword>
<dbReference type="PANTHER" id="PTHR39189">
    <property type="entry name" value="UPF0173 METAL-DEPENDENT HYDROLASE YTKL"/>
    <property type="match status" value="1"/>
</dbReference>
<protein>
    <submittedName>
        <fullName evidence="1">L-ascorbate metabolism protein UlaG, beta-lactamase superfamily</fullName>
    </submittedName>
</protein>
<dbReference type="Pfam" id="PF13483">
    <property type="entry name" value="Lactamase_B_3"/>
    <property type="match status" value="1"/>
</dbReference>
<dbReference type="PANTHER" id="PTHR39189:SF1">
    <property type="entry name" value="UPF0173 METAL-DEPENDENT HYDROLASE YTKL"/>
    <property type="match status" value="1"/>
</dbReference>
<dbReference type="AlphaFoldDB" id="A0A239KHS3"/>
<name>A0A239KHS3_9RHOB</name>
<dbReference type="InterPro" id="IPR036866">
    <property type="entry name" value="RibonucZ/Hydroxyglut_hydro"/>
</dbReference>
<proteinExistence type="predicted"/>
<dbReference type="SUPFAM" id="SSF56281">
    <property type="entry name" value="Metallo-hydrolase/oxidoreductase"/>
    <property type="match status" value="1"/>
</dbReference>
<sequence length="302" mass="33512">MMLPLPDDPVATEETSMRNSVRHVAWLALIGLLLPGVAIAQSEADRRPSHCIALVENTPGLEVIWRAGYRDPLPEHTVRLNYIDHSMYLLQTPGGLNVITDYNGFTGPAALIPDVVTMNHSHTTHWTANPDPAIPHVLQGWDDTGAPADHHLDLGEMLVRNVPTDIRSRYGSGVEPDGNSIFIFEVAGLCIGHLGHLHHEPNPEQYAAIGRLDVVMAPIDGGMTLPTEVMIRVLQRFRASIVLPMHWHSGNSLDRFLAGVANDFRIERREERMLEVSLRDLPSEPTVIVLQPRFLGFNDEGQ</sequence>
<evidence type="ECO:0000313" key="1">
    <source>
        <dbReference type="EMBL" id="SNT17731.1"/>
    </source>
</evidence>
<gene>
    <name evidence="1" type="ORF">SAMN05421757_107128</name>
</gene>
<accession>A0A239KHS3</accession>
<reference evidence="1 2" key="1">
    <citation type="submission" date="2017-06" db="EMBL/GenBank/DDBJ databases">
        <authorList>
            <person name="Kim H.J."/>
            <person name="Triplett B.A."/>
        </authorList>
    </citation>
    <scope>NUCLEOTIDE SEQUENCE [LARGE SCALE GENOMIC DNA]</scope>
    <source>
        <strain evidence="1 2">DSM 29339</strain>
    </source>
</reference>
<dbReference type="Gene3D" id="3.60.15.10">
    <property type="entry name" value="Ribonuclease Z/Hydroxyacylglutathione hydrolase-like"/>
    <property type="match status" value="1"/>
</dbReference>